<dbReference type="OrthoDB" id="291007at2759"/>
<accession>A0A087UTQ0</accession>
<protein>
    <submittedName>
        <fullName evidence="1">Uncharacterized protein</fullName>
    </submittedName>
</protein>
<organism evidence="1 2">
    <name type="scientific">Stegodyphus mimosarum</name>
    <name type="common">African social velvet spider</name>
    <dbReference type="NCBI Taxonomy" id="407821"/>
    <lineage>
        <taxon>Eukaryota</taxon>
        <taxon>Metazoa</taxon>
        <taxon>Ecdysozoa</taxon>
        <taxon>Arthropoda</taxon>
        <taxon>Chelicerata</taxon>
        <taxon>Arachnida</taxon>
        <taxon>Araneae</taxon>
        <taxon>Araneomorphae</taxon>
        <taxon>Entelegynae</taxon>
        <taxon>Eresoidea</taxon>
        <taxon>Eresidae</taxon>
        <taxon>Stegodyphus</taxon>
    </lineage>
</organism>
<reference evidence="1 2" key="1">
    <citation type="submission" date="2013-11" db="EMBL/GenBank/DDBJ databases">
        <title>Genome sequencing of Stegodyphus mimosarum.</title>
        <authorList>
            <person name="Bechsgaard J."/>
        </authorList>
    </citation>
    <scope>NUCLEOTIDE SEQUENCE [LARGE SCALE GENOMIC DNA]</scope>
</reference>
<sequence>MDKPSSPYNGKCVYEQVEIRITNMDEGQIYCGEDIQKGTVMESSSNTFLIIIRADTKAQG</sequence>
<evidence type="ECO:0000313" key="2">
    <source>
        <dbReference type="Proteomes" id="UP000054359"/>
    </source>
</evidence>
<keyword evidence="2" id="KW-1185">Reference proteome</keyword>
<name>A0A087UTQ0_STEMI</name>
<dbReference type="AlphaFoldDB" id="A0A087UTQ0"/>
<evidence type="ECO:0000313" key="1">
    <source>
        <dbReference type="EMBL" id="KFM80739.1"/>
    </source>
</evidence>
<dbReference type="EMBL" id="KK121568">
    <property type="protein sequence ID" value="KFM80739.1"/>
    <property type="molecule type" value="Genomic_DNA"/>
</dbReference>
<gene>
    <name evidence="1" type="ORF">X975_11175</name>
</gene>
<feature type="non-terminal residue" evidence="1">
    <location>
        <position position="60"/>
    </location>
</feature>
<proteinExistence type="predicted"/>
<dbReference type="Proteomes" id="UP000054359">
    <property type="component" value="Unassembled WGS sequence"/>
</dbReference>